<protein>
    <recommendedName>
        <fullName evidence="8">tRNA(Ile)-lysidine synthase</fullName>
        <ecNumber evidence="8">6.3.4.19</ecNumber>
    </recommendedName>
    <alternativeName>
        <fullName evidence="8">tRNA(Ile)-2-lysyl-cytidine synthase</fullName>
    </alternativeName>
    <alternativeName>
        <fullName evidence="8">tRNA(Ile)-lysidine synthetase</fullName>
    </alternativeName>
</protein>
<dbReference type="CDD" id="cd01992">
    <property type="entry name" value="TilS_N"/>
    <property type="match status" value="1"/>
</dbReference>
<dbReference type="Gene3D" id="1.20.59.20">
    <property type="match status" value="1"/>
</dbReference>
<dbReference type="InterPro" id="IPR012094">
    <property type="entry name" value="tRNA_Ile_lys_synt"/>
</dbReference>
<comment type="catalytic activity">
    <reaction evidence="7 8">
        <text>cytidine(34) in tRNA(Ile2) + L-lysine + ATP = lysidine(34) in tRNA(Ile2) + AMP + diphosphate + H(+)</text>
        <dbReference type="Rhea" id="RHEA:43744"/>
        <dbReference type="Rhea" id="RHEA-COMP:10625"/>
        <dbReference type="Rhea" id="RHEA-COMP:10670"/>
        <dbReference type="ChEBI" id="CHEBI:15378"/>
        <dbReference type="ChEBI" id="CHEBI:30616"/>
        <dbReference type="ChEBI" id="CHEBI:32551"/>
        <dbReference type="ChEBI" id="CHEBI:33019"/>
        <dbReference type="ChEBI" id="CHEBI:82748"/>
        <dbReference type="ChEBI" id="CHEBI:83665"/>
        <dbReference type="ChEBI" id="CHEBI:456215"/>
        <dbReference type="EC" id="6.3.4.19"/>
    </reaction>
</comment>
<dbReference type="Pfam" id="PF11734">
    <property type="entry name" value="TilS_C"/>
    <property type="match status" value="1"/>
</dbReference>
<proteinExistence type="inferred from homology"/>
<keyword evidence="6 8" id="KW-0067">ATP-binding</keyword>
<dbReference type="PANTHER" id="PTHR43033:SF1">
    <property type="entry name" value="TRNA(ILE)-LYSIDINE SYNTHASE-RELATED"/>
    <property type="match status" value="1"/>
</dbReference>
<dbReference type="SUPFAM" id="SSF56037">
    <property type="entry name" value="PheT/TilS domain"/>
    <property type="match status" value="1"/>
</dbReference>
<dbReference type="InterPro" id="IPR012795">
    <property type="entry name" value="tRNA_Ile_lys_synt_N"/>
</dbReference>
<evidence type="ECO:0000256" key="3">
    <source>
        <dbReference type="ARBA" id="ARBA00022598"/>
    </source>
</evidence>
<dbReference type="GO" id="GO:0005737">
    <property type="term" value="C:cytoplasm"/>
    <property type="evidence" value="ECO:0007669"/>
    <property type="project" value="UniProtKB-SubCell"/>
</dbReference>
<comment type="domain">
    <text evidence="8">The N-terminal region contains the highly conserved SGGXDS motif, predicted to be a P-loop motif involved in ATP binding.</text>
</comment>
<keyword evidence="3 8" id="KW-0436">Ligase</keyword>
<dbReference type="GO" id="GO:0005524">
    <property type="term" value="F:ATP binding"/>
    <property type="evidence" value="ECO:0007669"/>
    <property type="project" value="UniProtKB-UniRule"/>
</dbReference>
<comment type="subcellular location">
    <subcellularLocation>
        <location evidence="1 8">Cytoplasm</location>
    </subcellularLocation>
</comment>
<dbReference type="RefSeq" id="WP_253162574.1">
    <property type="nucleotide sequence ID" value="NZ_DAMBXN010000001.1"/>
</dbReference>
<dbReference type="AlphaFoldDB" id="A0AA41WJW9"/>
<dbReference type="InterPro" id="IPR012796">
    <property type="entry name" value="Lysidine-tRNA-synth_C"/>
</dbReference>
<keyword evidence="4 8" id="KW-0819">tRNA processing</keyword>
<accession>A0AA41WJW9</accession>
<evidence type="ECO:0000256" key="2">
    <source>
        <dbReference type="ARBA" id="ARBA00022490"/>
    </source>
</evidence>
<evidence type="ECO:0000256" key="7">
    <source>
        <dbReference type="ARBA" id="ARBA00048539"/>
    </source>
</evidence>
<dbReference type="EC" id="6.3.4.19" evidence="8"/>
<organism evidence="10 11">
    <name type="scientific">Stutzerimonas nitrititolerans</name>
    <dbReference type="NCBI Taxonomy" id="2482751"/>
    <lineage>
        <taxon>Bacteria</taxon>
        <taxon>Pseudomonadati</taxon>
        <taxon>Pseudomonadota</taxon>
        <taxon>Gammaproteobacteria</taxon>
        <taxon>Pseudomonadales</taxon>
        <taxon>Pseudomonadaceae</taxon>
        <taxon>Stutzerimonas</taxon>
    </lineage>
</organism>
<dbReference type="EMBL" id="JAMYBS010000005">
    <property type="protein sequence ID" value="MCO7544444.1"/>
    <property type="molecule type" value="Genomic_DNA"/>
</dbReference>
<keyword evidence="5 8" id="KW-0547">Nucleotide-binding</keyword>
<dbReference type="InterPro" id="IPR015262">
    <property type="entry name" value="tRNA_Ile_lys_synt_subst-bd"/>
</dbReference>
<evidence type="ECO:0000256" key="5">
    <source>
        <dbReference type="ARBA" id="ARBA00022741"/>
    </source>
</evidence>
<dbReference type="InterPro" id="IPR011063">
    <property type="entry name" value="TilS/TtcA_N"/>
</dbReference>
<evidence type="ECO:0000313" key="10">
    <source>
        <dbReference type="EMBL" id="MCO7544444.1"/>
    </source>
</evidence>
<dbReference type="NCBIfam" id="TIGR02433">
    <property type="entry name" value="lysidine_TilS_C"/>
    <property type="match status" value="1"/>
</dbReference>
<keyword evidence="2 8" id="KW-0963">Cytoplasm</keyword>
<evidence type="ECO:0000259" key="9">
    <source>
        <dbReference type="SMART" id="SM00977"/>
    </source>
</evidence>
<dbReference type="GO" id="GO:0032267">
    <property type="term" value="F:tRNA(Ile)-lysidine synthase activity"/>
    <property type="evidence" value="ECO:0007669"/>
    <property type="project" value="UniProtKB-EC"/>
</dbReference>
<dbReference type="Pfam" id="PF01171">
    <property type="entry name" value="ATP_bind_3"/>
    <property type="match status" value="1"/>
</dbReference>
<feature type="binding site" evidence="8">
    <location>
        <begin position="25"/>
        <end position="30"/>
    </location>
    <ligand>
        <name>ATP</name>
        <dbReference type="ChEBI" id="CHEBI:30616"/>
    </ligand>
</feature>
<comment type="caution">
    <text evidence="10">The sequence shown here is derived from an EMBL/GenBank/DDBJ whole genome shotgun (WGS) entry which is preliminary data.</text>
</comment>
<evidence type="ECO:0000256" key="6">
    <source>
        <dbReference type="ARBA" id="ARBA00022840"/>
    </source>
</evidence>
<dbReference type="Gene3D" id="3.40.50.620">
    <property type="entry name" value="HUPs"/>
    <property type="match status" value="1"/>
</dbReference>
<dbReference type="SMART" id="SM00977">
    <property type="entry name" value="TilS_C"/>
    <property type="match status" value="1"/>
</dbReference>
<dbReference type="Proteomes" id="UP001165292">
    <property type="component" value="Unassembled WGS sequence"/>
</dbReference>
<dbReference type="SUPFAM" id="SSF82829">
    <property type="entry name" value="MesJ substrate recognition domain-like"/>
    <property type="match status" value="1"/>
</dbReference>
<dbReference type="InterPro" id="IPR014729">
    <property type="entry name" value="Rossmann-like_a/b/a_fold"/>
</dbReference>
<dbReference type="HAMAP" id="MF_01161">
    <property type="entry name" value="tRNA_Ile_lys_synt"/>
    <property type="match status" value="1"/>
</dbReference>
<dbReference type="Pfam" id="PF09179">
    <property type="entry name" value="TilS"/>
    <property type="match status" value="1"/>
</dbReference>
<dbReference type="GO" id="GO:0006400">
    <property type="term" value="P:tRNA modification"/>
    <property type="evidence" value="ECO:0007669"/>
    <property type="project" value="UniProtKB-UniRule"/>
</dbReference>
<dbReference type="SUPFAM" id="SSF52402">
    <property type="entry name" value="Adenine nucleotide alpha hydrolases-like"/>
    <property type="match status" value="1"/>
</dbReference>
<evidence type="ECO:0000256" key="1">
    <source>
        <dbReference type="ARBA" id="ARBA00004496"/>
    </source>
</evidence>
<sequence>MALESHLLPVLKPWLDAPAWRVAFSGGLDSTVLLDALVRLGRLQRLPPLSAIHVHHGLQPVADGWPAHCERICERLGIALEIVPVQVAAGASVEHQARMARYRAFADRLGAGEVLLMAQHRDDQAETLLFRLLRGAGVRGLGAMSISRELGQGRLVRPLLGIDRAELESYARAQRLEWVEDPSNASIEHARNYLRHQVMPVLKRRWPRASFSMARTAAHLAEAQALLDELAAMDLQGAHGPDDWSWVSRPSLALSALRALSPARQRNALRHWLAAFTLLPDSDHWAGWEAMRDAAPDAAPLWRLAGGELHRAGDRLWWLSGAWLEAVDGRFDWSRNSAMLTLPGNGSVSLANRPQGRLEVRYRQGGEAMALPGRGRRDLKRLLNEAAVPGFVRPRLPLLYRDGELVAVANLPQFDAAQVSLVWTPPA</sequence>
<feature type="domain" description="Lysidine-tRNA(Ile) synthetase C-terminal" evidence="9">
    <location>
        <begin position="358"/>
        <end position="423"/>
    </location>
</feature>
<comment type="function">
    <text evidence="8">Ligates lysine onto the cytidine present at position 34 of the AUA codon-specific tRNA(Ile) that contains the anticodon CAU, in an ATP-dependent manner. Cytidine is converted to lysidine, thus changing the amino acid specificity of the tRNA from methionine to isoleucine.</text>
</comment>
<evidence type="ECO:0000313" key="11">
    <source>
        <dbReference type="Proteomes" id="UP001165292"/>
    </source>
</evidence>
<reference evidence="10" key="1">
    <citation type="submission" date="2022-06" db="EMBL/GenBank/DDBJ databases">
        <title>Detection of beta-lactamases in bacteria of animal origin.</title>
        <authorList>
            <person name="Mlynarcik P."/>
            <person name="Zdarska V."/>
            <person name="Chudobova H."/>
            <person name="Prochazkova P."/>
            <person name="Hricova K."/>
            <person name="Mezerova K."/>
            <person name="Bardon J."/>
            <person name="Dolejska M."/>
            <person name="Sukkar I."/>
            <person name="Kolar M."/>
        </authorList>
    </citation>
    <scope>NUCLEOTIDE SEQUENCE</scope>
    <source>
        <strain evidence="10">S 300-3</strain>
    </source>
</reference>
<comment type="similarity">
    <text evidence="8">Belongs to the tRNA(Ile)-lysidine synthase family.</text>
</comment>
<dbReference type="NCBIfam" id="TIGR02432">
    <property type="entry name" value="lysidine_TilS_N"/>
    <property type="match status" value="1"/>
</dbReference>
<name>A0AA41WJW9_9GAMM</name>
<evidence type="ECO:0000256" key="4">
    <source>
        <dbReference type="ARBA" id="ARBA00022694"/>
    </source>
</evidence>
<evidence type="ECO:0000256" key="8">
    <source>
        <dbReference type="HAMAP-Rule" id="MF_01161"/>
    </source>
</evidence>
<dbReference type="PANTHER" id="PTHR43033">
    <property type="entry name" value="TRNA(ILE)-LYSIDINE SYNTHASE-RELATED"/>
    <property type="match status" value="1"/>
</dbReference>
<gene>
    <name evidence="8 10" type="primary">tilS</name>
    <name evidence="10" type="ORF">NJF43_06695</name>
</gene>